<evidence type="ECO:0000256" key="1">
    <source>
        <dbReference type="SAM" id="MobiDB-lite"/>
    </source>
</evidence>
<feature type="compositionally biased region" description="Basic and acidic residues" evidence="1">
    <location>
        <begin position="224"/>
        <end position="237"/>
    </location>
</feature>
<proteinExistence type="predicted"/>
<dbReference type="EMBL" id="MU790619">
    <property type="protein sequence ID" value="KAJ3996274.1"/>
    <property type="molecule type" value="Genomic_DNA"/>
</dbReference>
<feature type="region of interest" description="Disordered" evidence="1">
    <location>
        <begin position="106"/>
        <end position="145"/>
    </location>
</feature>
<gene>
    <name evidence="2" type="ORF">F5050DRAFT_1807886</name>
</gene>
<accession>A0ABQ8QCJ1</accession>
<feature type="compositionally biased region" description="Acidic residues" evidence="1">
    <location>
        <begin position="114"/>
        <end position="136"/>
    </location>
</feature>
<sequence length="245" mass="27269">MTRGTDPRNIGHSQLRHPNRSFPSSLSASKSSQDTYSSDLSPEEILSQPSSSLATEAQKPETAAAEDDEFFFTKKTIQHHKSKPTLNPAELSKWEDEEMLESIRSLFITGVDAPDGDGNDEAGGDGEEGEGDDDEGGGGFHALSSRDTFEGLMVSAPPKRKQNKFQKRAVVLEPEEKRAVALLQQICALRKDQVKRRKEKKEAGKEEEEERGRRRLMRNVGMGGKRDKREAEAMEGGRRKKRKTG</sequence>
<evidence type="ECO:0000313" key="2">
    <source>
        <dbReference type="EMBL" id="KAJ3996274.1"/>
    </source>
</evidence>
<evidence type="ECO:0000313" key="3">
    <source>
        <dbReference type="Proteomes" id="UP001163828"/>
    </source>
</evidence>
<comment type="caution">
    <text evidence="2">The sequence shown here is derived from an EMBL/GenBank/DDBJ whole genome shotgun (WGS) entry which is preliminary data.</text>
</comment>
<feature type="region of interest" description="Disordered" evidence="1">
    <location>
        <begin position="193"/>
        <end position="245"/>
    </location>
</feature>
<feature type="region of interest" description="Disordered" evidence="1">
    <location>
        <begin position="1"/>
        <end position="90"/>
    </location>
</feature>
<name>A0ABQ8QCJ1_9AGAR</name>
<dbReference type="Proteomes" id="UP001163828">
    <property type="component" value="Unassembled WGS sequence"/>
</dbReference>
<keyword evidence="3" id="KW-1185">Reference proteome</keyword>
<reference evidence="2" key="1">
    <citation type="submission" date="2022-08" db="EMBL/GenBank/DDBJ databases">
        <authorList>
            <consortium name="DOE Joint Genome Institute"/>
            <person name="Min B."/>
            <person name="Riley R."/>
            <person name="Sierra-Patev S."/>
            <person name="Naranjo-Ortiz M."/>
            <person name="Looney B."/>
            <person name="Konkel Z."/>
            <person name="Slot J.C."/>
            <person name="Sakamoto Y."/>
            <person name="Steenwyk J.L."/>
            <person name="Rokas A."/>
            <person name="Carro J."/>
            <person name="Camarero S."/>
            <person name="Ferreira P."/>
            <person name="Molpeceres G."/>
            <person name="Ruiz-Duenas F.J."/>
            <person name="Serrano A."/>
            <person name="Henrissat B."/>
            <person name="Drula E."/>
            <person name="Hughes K.W."/>
            <person name="Mata J.L."/>
            <person name="Ishikawa N.K."/>
            <person name="Vargas-Isla R."/>
            <person name="Ushijima S."/>
            <person name="Smith C.A."/>
            <person name="Ahrendt S."/>
            <person name="Andreopoulos W."/>
            <person name="He G."/>
            <person name="Labutti K."/>
            <person name="Lipzen A."/>
            <person name="Ng V."/>
            <person name="Sandor L."/>
            <person name="Barry K."/>
            <person name="Martinez A.T."/>
            <person name="Xiao Y."/>
            <person name="Gibbons J.G."/>
            <person name="Terashima K."/>
            <person name="Hibbett D.S."/>
            <person name="Grigoriev I.V."/>
        </authorList>
    </citation>
    <scope>NUCLEOTIDE SEQUENCE</scope>
    <source>
        <strain evidence="2">TFB10827</strain>
    </source>
</reference>
<organism evidence="2 3">
    <name type="scientific">Lentinula boryana</name>
    <dbReference type="NCBI Taxonomy" id="40481"/>
    <lineage>
        <taxon>Eukaryota</taxon>
        <taxon>Fungi</taxon>
        <taxon>Dikarya</taxon>
        <taxon>Basidiomycota</taxon>
        <taxon>Agaricomycotina</taxon>
        <taxon>Agaricomycetes</taxon>
        <taxon>Agaricomycetidae</taxon>
        <taxon>Agaricales</taxon>
        <taxon>Marasmiineae</taxon>
        <taxon>Omphalotaceae</taxon>
        <taxon>Lentinula</taxon>
    </lineage>
</organism>
<feature type="compositionally biased region" description="Low complexity" evidence="1">
    <location>
        <begin position="21"/>
        <end position="32"/>
    </location>
</feature>
<protein>
    <submittedName>
        <fullName evidence="2">Uncharacterized protein</fullName>
    </submittedName>
</protein>